<evidence type="ECO:0000313" key="1">
    <source>
        <dbReference type="EMBL" id="MBB5962403.1"/>
    </source>
</evidence>
<dbReference type="SUPFAM" id="SSF142906">
    <property type="entry name" value="YjbR-like"/>
    <property type="match status" value="1"/>
</dbReference>
<sequence>MFLRLHEEPGLTVVKVSPEEREALAGERPDVFLVTPHHEKYPYMLVRTAEPAADELRELVTEAWRMSAPKRLVASFDEDA</sequence>
<comment type="caution">
    <text evidence="1">The sequence shown here is derived from an EMBL/GenBank/DDBJ whole genome shotgun (WGS) entry which is preliminary data.</text>
</comment>
<evidence type="ECO:0008006" key="3">
    <source>
        <dbReference type="Google" id="ProtNLM"/>
    </source>
</evidence>
<dbReference type="AlphaFoldDB" id="A0A841D056"/>
<keyword evidence="2" id="KW-1185">Reference proteome</keyword>
<dbReference type="Proteomes" id="UP000562352">
    <property type="component" value="Unassembled WGS sequence"/>
</dbReference>
<evidence type="ECO:0000313" key="2">
    <source>
        <dbReference type="Proteomes" id="UP000562352"/>
    </source>
</evidence>
<name>A0A841D056_PLAVE</name>
<dbReference type="InterPro" id="IPR038056">
    <property type="entry name" value="YjbR-like_sf"/>
</dbReference>
<reference evidence="1 2" key="1">
    <citation type="submission" date="2020-08" db="EMBL/GenBank/DDBJ databases">
        <title>Genomic Encyclopedia of Type Strains, Phase III (KMG-III): the genomes of soil and plant-associated and newly described type strains.</title>
        <authorList>
            <person name="Whitman W."/>
        </authorList>
    </citation>
    <scope>NUCLEOTIDE SEQUENCE [LARGE SCALE GENOMIC DNA]</scope>
    <source>
        <strain evidence="1 2">CECT 3303</strain>
    </source>
</reference>
<accession>A0A841D056</accession>
<proteinExistence type="predicted"/>
<dbReference type="RefSeq" id="WP_184939854.1">
    <property type="nucleotide sequence ID" value="NZ_BAAAWZ010000001.1"/>
</dbReference>
<protein>
    <recommendedName>
        <fullName evidence="3">MmcQ/YjbR family DNA-binding protein</fullName>
    </recommendedName>
</protein>
<gene>
    <name evidence="1" type="ORF">FHS22_001664</name>
</gene>
<dbReference type="InterPro" id="IPR058532">
    <property type="entry name" value="YjbR/MT2646/Rv2570-like"/>
</dbReference>
<dbReference type="EMBL" id="JACHJJ010000004">
    <property type="protein sequence ID" value="MBB5962403.1"/>
    <property type="molecule type" value="Genomic_DNA"/>
</dbReference>
<organism evidence="1 2">
    <name type="scientific">Planomonospora venezuelensis</name>
    <dbReference type="NCBI Taxonomy" id="1999"/>
    <lineage>
        <taxon>Bacteria</taxon>
        <taxon>Bacillati</taxon>
        <taxon>Actinomycetota</taxon>
        <taxon>Actinomycetes</taxon>
        <taxon>Streptosporangiales</taxon>
        <taxon>Streptosporangiaceae</taxon>
        <taxon>Planomonospora</taxon>
    </lineage>
</organism>
<dbReference type="Pfam" id="PF04237">
    <property type="entry name" value="YjbR"/>
    <property type="match status" value="1"/>
</dbReference>